<gene>
    <name evidence="1" type="ORF">N7449_002273</name>
</gene>
<evidence type="ECO:0000313" key="1">
    <source>
        <dbReference type="EMBL" id="KAJ5207894.1"/>
    </source>
</evidence>
<organism evidence="1 2">
    <name type="scientific">Penicillium cf. viridicatum</name>
    <dbReference type="NCBI Taxonomy" id="2972119"/>
    <lineage>
        <taxon>Eukaryota</taxon>
        <taxon>Fungi</taxon>
        <taxon>Dikarya</taxon>
        <taxon>Ascomycota</taxon>
        <taxon>Pezizomycotina</taxon>
        <taxon>Eurotiomycetes</taxon>
        <taxon>Eurotiomycetidae</taxon>
        <taxon>Eurotiales</taxon>
        <taxon>Aspergillaceae</taxon>
        <taxon>Penicillium</taxon>
    </lineage>
</organism>
<reference evidence="1" key="2">
    <citation type="journal article" date="2023" name="IMA Fungus">
        <title>Comparative genomic study of the Penicillium genus elucidates a diverse pangenome and 15 lateral gene transfer events.</title>
        <authorList>
            <person name="Petersen C."/>
            <person name="Sorensen T."/>
            <person name="Nielsen M.R."/>
            <person name="Sondergaard T.E."/>
            <person name="Sorensen J.L."/>
            <person name="Fitzpatrick D.A."/>
            <person name="Frisvad J.C."/>
            <person name="Nielsen K.L."/>
        </authorList>
    </citation>
    <scope>NUCLEOTIDE SEQUENCE</scope>
    <source>
        <strain evidence="1">IBT 20477</strain>
    </source>
</reference>
<sequence>MTQRLIIETVEGMIMLLLTKECEFVKAYWRKTIWEIPKHAFYEVYAEHAPIFLNLLTLFLPMATSEKAFRDYASVGEILDAVDMHEQVGPSEDKILEQDQVSYD</sequence>
<dbReference type="OrthoDB" id="10403678at2759"/>
<reference evidence="1" key="1">
    <citation type="submission" date="2022-11" db="EMBL/GenBank/DDBJ databases">
        <authorList>
            <person name="Petersen C."/>
        </authorList>
    </citation>
    <scope>NUCLEOTIDE SEQUENCE</scope>
    <source>
        <strain evidence="1">IBT 20477</strain>
    </source>
</reference>
<dbReference type="Proteomes" id="UP001150942">
    <property type="component" value="Unassembled WGS sequence"/>
</dbReference>
<keyword evidence="2" id="KW-1185">Reference proteome</keyword>
<proteinExistence type="predicted"/>
<accession>A0A9W9MV30</accession>
<name>A0A9W9MV30_9EURO</name>
<dbReference type="EMBL" id="JAPQKQ010000002">
    <property type="protein sequence ID" value="KAJ5207894.1"/>
    <property type="molecule type" value="Genomic_DNA"/>
</dbReference>
<dbReference type="AlphaFoldDB" id="A0A9W9MV30"/>
<protein>
    <submittedName>
        <fullName evidence="1">Uncharacterized protein</fullName>
    </submittedName>
</protein>
<comment type="caution">
    <text evidence="1">The sequence shown here is derived from an EMBL/GenBank/DDBJ whole genome shotgun (WGS) entry which is preliminary data.</text>
</comment>
<evidence type="ECO:0000313" key="2">
    <source>
        <dbReference type="Proteomes" id="UP001150942"/>
    </source>
</evidence>